<accession>A0A4Y0BG36</accession>
<organism evidence="2">
    <name type="scientific">Anopheles funestus</name>
    <name type="common">African malaria mosquito</name>
    <dbReference type="NCBI Taxonomy" id="62324"/>
    <lineage>
        <taxon>Eukaryota</taxon>
        <taxon>Metazoa</taxon>
        <taxon>Ecdysozoa</taxon>
        <taxon>Arthropoda</taxon>
        <taxon>Hexapoda</taxon>
        <taxon>Insecta</taxon>
        <taxon>Pterygota</taxon>
        <taxon>Neoptera</taxon>
        <taxon>Endopterygota</taxon>
        <taxon>Diptera</taxon>
        <taxon>Nematocera</taxon>
        <taxon>Culicoidea</taxon>
        <taxon>Culicidae</taxon>
        <taxon>Anophelinae</taxon>
        <taxon>Anopheles</taxon>
    </lineage>
</organism>
<evidence type="ECO:0000256" key="1">
    <source>
        <dbReference type="SAM" id="SignalP"/>
    </source>
</evidence>
<dbReference type="PANTHER" id="PTHR20997:SF2">
    <property type="entry name" value="EG:BACR42I17.2 PROTEIN-RELATED"/>
    <property type="match status" value="1"/>
</dbReference>
<dbReference type="VEuPathDB" id="VectorBase:AFUN2_003060"/>
<feature type="chain" id="PRO_5021488622" description="Protein TsetseEP domain-containing protein" evidence="1">
    <location>
        <begin position="23"/>
        <end position="257"/>
    </location>
</feature>
<sequence length="257" mass="28777">MMKSRTTILLLGVVALCSVTFASSIDRATDSSSEESSETGVKALQKMCRDNSGSDAAFLELMESFKSATNCSFAAIDLEGFMSEAKTLSNETHTTFLSRFCPQLQAAYNCTGKLMNNFRPCVDEDYFNKVMNFTSLLPYAVEQVCKNGGENLFEFDDPKYTESFGKISDSIDECLTFLNGSMTSDQCPHLYDFQMCLLDTLKVPKLFSMYYPFYLPLFPTTPCRNFVDILKLELGLSTMFSLVKVLRNSNSFIHAAI</sequence>
<dbReference type="VEuPathDB" id="VectorBase:AFUN019047"/>
<evidence type="ECO:0008006" key="3">
    <source>
        <dbReference type="Google" id="ProtNLM"/>
    </source>
</evidence>
<name>A0A4Y0BG36_ANOFN</name>
<dbReference type="STRING" id="62324.A0A4Y0BG36"/>
<dbReference type="EnsemblMetazoa" id="AFUN019047-RA">
    <property type="protein sequence ID" value="AFUN019047-PA"/>
    <property type="gene ID" value="AFUN019047"/>
</dbReference>
<keyword evidence="1" id="KW-0732">Signal</keyword>
<evidence type="ECO:0000313" key="2">
    <source>
        <dbReference type="EnsemblMetazoa" id="AFUN019047-PA"/>
    </source>
</evidence>
<reference evidence="2" key="1">
    <citation type="submission" date="2020-05" db="UniProtKB">
        <authorList>
            <consortium name="EnsemblMetazoa"/>
        </authorList>
    </citation>
    <scope>IDENTIFICATION</scope>
    <source>
        <strain evidence="2">FUMOZ</strain>
    </source>
</reference>
<feature type="signal peptide" evidence="1">
    <location>
        <begin position="1"/>
        <end position="22"/>
    </location>
</feature>
<dbReference type="AlphaFoldDB" id="A0A4Y0BG36"/>
<dbReference type="InterPro" id="IPR009832">
    <property type="entry name" value="DUF1397"/>
</dbReference>
<dbReference type="PANTHER" id="PTHR20997">
    <property type="entry name" value="EG:BACR42I17.2 PROTEIN-RELATED"/>
    <property type="match status" value="1"/>
</dbReference>
<proteinExistence type="predicted"/>
<dbReference type="Pfam" id="PF07165">
    <property type="entry name" value="DUF1397"/>
    <property type="match status" value="1"/>
</dbReference>
<protein>
    <recommendedName>
        <fullName evidence="3">Protein TsetseEP domain-containing protein</fullName>
    </recommendedName>
</protein>